<dbReference type="Proteomes" id="UP000546917">
    <property type="component" value="Unassembled WGS sequence"/>
</dbReference>
<name>A0A7K4FNW8_9ARCH</name>
<dbReference type="AlphaFoldDB" id="A0A7K4FNW8"/>
<dbReference type="SUPFAM" id="SSF51735">
    <property type="entry name" value="NAD(P)-binding Rossmann-fold domains"/>
    <property type="match status" value="1"/>
</dbReference>
<accession>A0A7K4FNW8</accession>
<dbReference type="Gene3D" id="3.90.25.10">
    <property type="entry name" value="UDP-galactose 4-epimerase, domain 1"/>
    <property type="match status" value="1"/>
</dbReference>
<feature type="domain" description="NAD-dependent epimerase/dehydratase" evidence="2">
    <location>
        <begin position="6"/>
        <end position="238"/>
    </location>
</feature>
<comment type="caution">
    <text evidence="3">The sequence shown here is derived from an EMBL/GenBank/DDBJ whole genome shotgun (WGS) entry which is preliminary data.</text>
</comment>
<evidence type="ECO:0000256" key="1">
    <source>
        <dbReference type="ARBA" id="ARBA00007637"/>
    </source>
</evidence>
<dbReference type="InterPro" id="IPR001509">
    <property type="entry name" value="Epimerase_deHydtase"/>
</dbReference>
<comment type="similarity">
    <text evidence="1">Belongs to the NAD(P)-dependent epimerase/dehydratase family.</text>
</comment>
<dbReference type="Gene3D" id="3.40.50.720">
    <property type="entry name" value="NAD(P)-binding Rossmann-like Domain"/>
    <property type="match status" value="1"/>
</dbReference>
<dbReference type="InterPro" id="IPR036291">
    <property type="entry name" value="NAD(P)-bd_dom_sf"/>
</dbReference>
<dbReference type="CDD" id="cd05234">
    <property type="entry name" value="UDP_G4E_2_SDR_e"/>
    <property type="match status" value="1"/>
</dbReference>
<gene>
    <name evidence="3" type="ORF">HLB00_04120</name>
</gene>
<proteinExistence type="inferred from homology"/>
<dbReference type="PANTHER" id="PTHR43000">
    <property type="entry name" value="DTDP-D-GLUCOSE 4,6-DEHYDRATASE-RELATED"/>
    <property type="match status" value="1"/>
</dbReference>
<reference evidence="3 4" key="1">
    <citation type="submission" date="2020-05" db="EMBL/GenBank/DDBJ databases">
        <authorList>
            <person name="Zhang R."/>
        </authorList>
    </citation>
    <scope>NUCLEOTIDE SEQUENCE [LARGE SCALE GENOMIC DNA]</scope>
    <source>
        <strain evidence="3 4">DSM 28986</strain>
    </source>
</reference>
<evidence type="ECO:0000313" key="4">
    <source>
        <dbReference type="Proteomes" id="UP000546917"/>
    </source>
</evidence>
<dbReference type="RefSeq" id="WP_171481496.1">
    <property type="nucleotide sequence ID" value="NZ_JABGBP010000138.1"/>
</dbReference>
<evidence type="ECO:0000313" key="3">
    <source>
        <dbReference type="EMBL" id="NOL60019.1"/>
    </source>
</evidence>
<evidence type="ECO:0000259" key="2">
    <source>
        <dbReference type="Pfam" id="PF01370"/>
    </source>
</evidence>
<sequence length="318" mass="35771">MQGKNILITGGAGFIGSNMVEKLLPDNNITVLDNLNNHVGNRFITQFMENKNFHFINTDLLSFDYGSLKGIDTVIHFAANSDVRYGSEDPTKDFQNNVVATENILEYMRKYDVKDILFASSSTVYGEASIMPTPENYGPYMPISSYGASKMSNEGFITAYSHYYGFKGSIFRFANIVGKNSTHGVIYDFINKLLKSPDELEILGDGTQKKSYMHVKDCVDSMIYVHEKLTRTDIINLGNRETTSVKTIADYVVKRMGLKNVKYRFTGGINGRGWKGDIKITHLAIDKLLSTGWKSRYTSDESVNVAVQETMDQLKNIK</sequence>
<protein>
    <submittedName>
        <fullName evidence="3">NAD-dependent epimerase/dehydratase family protein</fullName>
    </submittedName>
</protein>
<dbReference type="Pfam" id="PF01370">
    <property type="entry name" value="Epimerase"/>
    <property type="match status" value="1"/>
</dbReference>
<organism evidence="3 4">
    <name type="scientific">Ferroplasma acidiphilum</name>
    <dbReference type="NCBI Taxonomy" id="74969"/>
    <lineage>
        <taxon>Archaea</taxon>
        <taxon>Methanobacteriati</taxon>
        <taxon>Thermoplasmatota</taxon>
        <taxon>Thermoplasmata</taxon>
        <taxon>Thermoplasmatales</taxon>
        <taxon>Ferroplasmaceae</taxon>
        <taxon>Ferroplasma</taxon>
    </lineage>
</organism>
<dbReference type="EMBL" id="JABGBP010000138">
    <property type="protein sequence ID" value="NOL60019.1"/>
    <property type="molecule type" value="Genomic_DNA"/>
</dbReference>